<proteinExistence type="inferred from homology"/>
<feature type="transmembrane region" description="Helical" evidence="9">
    <location>
        <begin position="48"/>
        <end position="70"/>
    </location>
</feature>
<evidence type="ECO:0000256" key="1">
    <source>
        <dbReference type="ARBA" id="ARBA00004651"/>
    </source>
</evidence>
<organism evidence="10 11">
    <name type="scientific">Kiloniella litopenaei</name>
    <dbReference type="NCBI Taxonomy" id="1549748"/>
    <lineage>
        <taxon>Bacteria</taxon>
        <taxon>Pseudomonadati</taxon>
        <taxon>Pseudomonadota</taxon>
        <taxon>Alphaproteobacteria</taxon>
        <taxon>Rhodospirillales</taxon>
        <taxon>Kiloniellaceae</taxon>
        <taxon>Kiloniella</taxon>
    </lineage>
</organism>
<keyword evidence="2" id="KW-0813">Transport</keyword>
<dbReference type="Proteomes" id="UP000034491">
    <property type="component" value="Unassembled WGS sequence"/>
</dbReference>
<accession>A0A0M2R3C3</accession>
<dbReference type="PANTHER" id="PTHR33281:SF19">
    <property type="entry name" value="VOLTAGE-DEPENDENT ANION CHANNEL-FORMING PROTEIN YNEE"/>
    <property type="match status" value="1"/>
</dbReference>
<comment type="similarity">
    <text evidence="8">Belongs to the anion channel-forming bestrophin (TC 1.A.46) family.</text>
</comment>
<reference evidence="10 11" key="1">
    <citation type="submission" date="2015-03" db="EMBL/GenBank/DDBJ databases">
        <title>Genome sequence of Kiloniella sp. P1-1, isolated from the gut microflora of Pacific white shrimp, Penaeus vannamei.</title>
        <authorList>
            <person name="Shao Z."/>
            <person name="Wang L."/>
            <person name="Li X."/>
        </authorList>
    </citation>
    <scope>NUCLEOTIDE SEQUENCE [LARGE SCALE GENOMIC DNA]</scope>
    <source>
        <strain evidence="10 11">P1-1</strain>
    </source>
</reference>
<evidence type="ECO:0000256" key="7">
    <source>
        <dbReference type="ARBA" id="ARBA00023136"/>
    </source>
</evidence>
<dbReference type="Pfam" id="PF25539">
    <property type="entry name" value="Bestrophin_2"/>
    <property type="match status" value="1"/>
</dbReference>
<dbReference type="InterPro" id="IPR044669">
    <property type="entry name" value="YneE/VCCN1/2-like"/>
</dbReference>
<dbReference type="AlphaFoldDB" id="A0A0M2R3C3"/>
<keyword evidence="3" id="KW-1003">Cell membrane</keyword>
<keyword evidence="5 9" id="KW-1133">Transmembrane helix</keyword>
<dbReference type="GO" id="GO:0005254">
    <property type="term" value="F:chloride channel activity"/>
    <property type="evidence" value="ECO:0007669"/>
    <property type="project" value="InterPro"/>
</dbReference>
<evidence type="ECO:0000256" key="4">
    <source>
        <dbReference type="ARBA" id="ARBA00022692"/>
    </source>
</evidence>
<evidence type="ECO:0000256" key="2">
    <source>
        <dbReference type="ARBA" id="ARBA00022448"/>
    </source>
</evidence>
<dbReference type="PATRIC" id="fig|1549748.8.peg.1611"/>
<evidence type="ECO:0000313" key="11">
    <source>
        <dbReference type="Proteomes" id="UP000034491"/>
    </source>
</evidence>
<dbReference type="PANTHER" id="PTHR33281">
    <property type="entry name" value="UPF0187 PROTEIN YNEE"/>
    <property type="match status" value="1"/>
</dbReference>
<evidence type="ECO:0000256" key="6">
    <source>
        <dbReference type="ARBA" id="ARBA00023065"/>
    </source>
</evidence>
<keyword evidence="11" id="KW-1185">Reference proteome</keyword>
<dbReference type="GO" id="GO:0005886">
    <property type="term" value="C:plasma membrane"/>
    <property type="evidence" value="ECO:0007669"/>
    <property type="project" value="UniProtKB-SubCell"/>
</dbReference>
<keyword evidence="4 9" id="KW-0812">Transmembrane</keyword>
<evidence type="ECO:0000256" key="5">
    <source>
        <dbReference type="ARBA" id="ARBA00022989"/>
    </source>
</evidence>
<keyword evidence="6" id="KW-0406">Ion transport</keyword>
<gene>
    <name evidence="10" type="ORF">WH95_14340</name>
</gene>
<feature type="transmembrane region" description="Helical" evidence="9">
    <location>
        <begin position="241"/>
        <end position="272"/>
    </location>
</feature>
<evidence type="ECO:0000256" key="8">
    <source>
        <dbReference type="ARBA" id="ARBA00034708"/>
    </source>
</evidence>
<dbReference type="RefSeq" id="WP_046508459.1">
    <property type="nucleotide sequence ID" value="NZ_LANI01000021.1"/>
</dbReference>
<sequence>MIIRDKPNAFKLFFIIKGSVVPTIAPQILFSALVGLFVYFLYSNFPDWLPILTVTPFILLGVTLSIFLGFRNSASYERWWEARKLWGQLIIDTRSLARQVQTYAWAKDRSDPKPFNENNDENNDYALECKEHQKRFVLLAISFSHALRHHLRGTEYNNDVHRFLSADDSSHLKSTRHKPNFILNLMGDELRHMLQKEFIGEISARNLEERLTSLSTILAACERIHNTPLPFAYNLLLHRTAYIYCFCLPFGLVTSLGIMTPFVTAIIAYTFFGLDALGEELEDPFGTSAHDLALTTMSYNIEINLLETLNEENLPDPIQPDGFYHT</sequence>
<feature type="transmembrane region" description="Helical" evidence="9">
    <location>
        <begin position="12"/>
        <end position="42"/>
    </location>
</feature>
<dbReference type="EMBL" id="LANI01000021">
    <property type="protein sequence ID" value="KKJ76161.1"/>
    <property type="molecule type" value="Genomic_DNA"/>
</dbReference>
<keyword evidence="7 9" id="KW-0472">Membrane</keyword>
<evidence type="ECO:0000313" key="10">
    <source>
        <dbReference type="EMBL" id="KKJ76161.1"/>
    </source>
</evidence>
<evidence type="ECO:0000256" key="9">
    <source>
        <dbReference type="SAM" id="Phobius"/>
    </source>
</evidence>
<comment type="subcellular location">
    <subcellularLocation>
        <location evidence="1">Cell membrane</location>
        <topology evidence="1">Multi-pass membrane protein</topology>
    </subcellularLocation>
</comment>
<comment type="caution">
    <text evidence="10">The sequence shown here is derived from an EMBL/GenBank/DDBJ whole genome shotgun (WGS) entry which is preliminary data.</text>
</comment>
<dbReference type="OrthoDB" id="445589at2"/>
<evidence type="ECO:0000256" key="3">
    <source>
        <dbReference type="ARBA" id="ARBA00022475"/>
    </source>
</evidence>
<protein>
    <recommendedName>
        <fullName evidence="12">Bestrophin</fullName>
    </recommendedName>
</protein>
<evidence type="ECO:0008006" key="12">
    <source>
        <dbReference type="Google" id="ProtNLM"/>
    </source>
</evidence>
<name>A0A0M2R3C3_9PROT</name>